<dbReference type="PANTHER" id="PTHR30304">
    <property type="entry name" value="D-TAGATOSE-1,6-BISPHOSPHATE ALDOLASE"/>
    <property type="match status" value="1"/>
</dbReference>
<accession>A0A926HLJ4</accession>
<feature type="binding site" evidence="3">
    <location>
        <position position="133"/>
    </location>
    <ligand>
        <name>Zn(2+)</name>
        <dbReference type="ChEBI" id="CHEBI:29105"/>
        <label>2</label>
    </ligand>
</feature>
<feature type="binding site" evidence="2">
    <location>
        <begin position="207"/>
        <end position="209"/>
    </location>
    <ligand>
        <name>dihydroxyacetone phosphate</name>
        <dbReference type="ChEBI" id="CHEBI:57642"/>
    </ligand>
</feature>
<reference evidence="4" key="1">
    <citation type="submission" date="2020-08" db="EMBL/GenBank/DDBJ databases">
        <title>Genome public.</title>
        <authorList>
            <person name="Liu C."/>
            <person name="Sun Q."/>
        </authorList>
    </citation>
    <scope>NUCLEOTIDE SEQUENCE</scope>
    <source>
        <strain evidence="4">NSJ-53</strain>
    </source>
</reference>
<feature type="binding site" evidence="3">
    <location>
        <position position="178"/>
    </location>
    <ligand>
        <name>Zn(2+)</name>
        <dbReference type="ChEBI" id="CHEBI:29105"/>
        <label>1</label>
        <note>catalytic</note>
    </ligand>
</feature>
<dbReference type="NCBIfam" id="TIGR00167">
    <property type="entry name" value="cbbA"/>
    <property type="match status" value="1"/>
</dbReference>
<feature type="binding site" evidence="3">
    <location>
        <position position="82"/>
    </location>
    <ligand>
        <name>Zn(2+)</name>
        <dbReference type="ChEBI" id="CHEBI:29105"/>
        <label>1</label>
        <note>catalytic</note>
    </ligand>
</feature>
<feature type="binding site" evidence="2">
    <location>
        <position position="179"/>
    </location>
    <ligand>
        <name>dihydroxyacetone phosphate</name>
        <dbReference type="ChEBI" id="CHEBI:57642"/>
    </ligand>
</feature>
<organism evidence="4 5">
    <name type="scientific">Gehongia tenuis</name>
    <dbReference type="NCBI Taxonomy" id="2763655"/>
    <lineage>
        <taxon>Bacteria</taxon>
        <taxon>Bacillati</taxon>
        <taxon>Bacillota</taxon>
        <taxon>Clostridia</taxon>
        <taxon>Christensenellales</taxon>
        <taxon>Christensenellaceae</taxon>
        <taxon>Gehongia</taxon>
    </lineage>
</organism>
<protein>
    <submittedName>
        <fullName evidence="4">Class II fructose-bisphosphate aldolase</fullName>
    </submittedName>
</protein>
<dbReference type="Pfam" id="PF01116">
    <property type="entry name" value="F_bP_aldolase"/>
    <property type="match status" value="1"/>
</dbReference>
<dbReference type="InterPro" id="IPR050246">
    <property type="entry name" value="Class_II_FBP_aldolase"/>
</dbReference>
<feature type="binding site" evidence="2">
    <location>
        <begin position="228"/>
        <end position="231"/>
    </location>
    <ligand>
        <name>dihydroxyacetone phosphate</name>
        <dbReference type="ChEBI" id="CHEBI:57642"/>
    </ligand>
</feature>
<gene>
    <name evidence="4" type="ORF">H8696_09805</name>
</gene>
<dbReference type="GO" id="GO:0005975">
    <property type="term" value="P:carbohydrate metabolic process"/>
    <property type="evidence" value="ECO:0007669"/>
    <property type="project" value="InterPro"/>
</dbReference>
<dbReference type="InterPro" id="IPR000771">
    <property type="entry name" value="FBA_II"/>
</dbReference>
<dbReference type="Gene3D" id="3.20.20.70">
    <property type="entry name" value="Aldolase class I"/>
    <property type="match status" value="1"/>
</dbReference>
<sequence length="279" mass="30604">MFANMKFWETDAQAKGYAVPHFNVWNMEMLQGALDAATELHSPVIISMGTGFLQNTVFENYAPAMVKAGMEAPVPVILHWDHGRSFDIVKHAYAMGMNSVMIDKSAEDFETNIRLTKEVVDHFHPMGVPVEAELGHVGNETVYEEALANYKYTDPDQAAEFVERTGCDSLAVAIGNQHGVYTSPPKLNFDVVRKVRRAVSVPLVLHGASGISDEDIKTAISLGIAKINIHTELCEAAMQAVAANPGTTFLDLEQKVRAAIKQRAMEKILLFGSDGKADR</sequence>
<dbReference type="GO" id="GO:0008270">
    <property type="term" value="F:zinc ion binding"/>
    <property type="evidence" value="ECO:0007669"/>
    <property type="project" value="InterPro"/>
</dbReference>
<evidence type="ECO:0000313" key="4">
    <source>
        <dbReference type="EMBL" id="MBC8532142.1"/>
    </source>
</evidence>
<keyword evidence="5" id="KW-1185">Reference proteome</keyword>
<dbReference type="GO" id="GO:0005829">
    <property type="term" value="C:cytosol"/>
    <property type="evidence" value="ECO:0007669"/>
    <property type="project" value="TreeGrafter"/>
</dbReference>
<dbReference type="PIRSF" id="PIRSF001359">
    <property type="entry name" value="F_bP_aldolase_II"/>
    <property type="match status" value="1"/>
</dbReference>
<keyword evidence="3" id="KW-0479">Metal-binding</keyword>
<comment type="caution">
    <text evidence="4">The sequence shown here is derived from an EMBL/GenBank/DDBJ whole genome shotgun (WGS) entry which is preliminary data.</text>
</comment>
<dbReference type="Proteomes" id="UP000623172">
    <property type="component" value="Unassembled WGS sequence"/>
</dbReference>
<dbReference type="AlphaFoldDB" id="A0A926HLJ4"/>
<keyword evidence="3" id="KW-0862">Zinc</keyword>
<feature type="binding site" evidence="3">
    <location>
        <position position="206"/>
    </location>
    <ligand>
        <name>Zn(2+)</name>
        <dbReference type="ChEBI" id="CHEBI:29105"/>
        <label>1</label>
        <note>catalytic</note>
    </ligand>
</feature>
<evidence type="ECO:0000313" key="5">
    <source>
        <dbReference type="Proteomes" id="UP000623172"/>
    </source>
</evidence>
<dbReference type="EMBL" id="JACRSR010000004">
    <property type="protein sequence ID" value="MBC8532142.1"/>
    <property type="molecule type" value="Genomic_DNA"/>
</dbReference>
<dbReference type="RefSeq" id="WP_249317254.1">
    <property type="nucleotide sequence ID" value="NZ_JACRSR010000004.1"/>
</dbReference>
<proteinExistence type="predicted"/>
<dbReference type="PROSITE" id="PS00602">
    <property type="entry name" value="ALDOLASE_CLASS_II_1"/>
    <property type="match status" value="1"/>
</dbReference>
<evidence type="ECO:0000256" key="2">
    <source>
        <dbReference type="PIRSR" id="PIRSR001359-2"/>
    </source>
</evidence>
<feature type="binding site" evidence="3">
    <location>
        <position position="103"/>
    </location>
    <ligand>
        <name>Zn(2+)</name>
        <dbReference type="ChEBI" id="CHEBI:29105"/>
        <label>2</label>
    </ligand>
</feature>
<dbReference type="InterPro" id="IPR013785">
    <property type="entry name" value="Aldolase_TIM"/>
</dbReference>
<dbReference type="SUPFAM" id="SSF51569">
    <property type="entry name" value="Aldolase"/>
    <property type="match status" value="1"/>
</dbReference>
<feature type="active site" description="Proton donor" evidence="1">
    <location>
        <position position="81"/>
    </location>
</feature>
<comment type="cofactor">
    <cofactor evidence="3">
        <name>Zn(2+)</name>
        <dbReference type="ChEBI" id="CHEBI:29105"/>
    </cofactor>
    <text evidence="3">Binds 2 Zn(2+) ions per subunit. One is catalytic and the other provides a structural contribution.</text>
</comment>
<evidence type="ECO:0000256" key="1">
    <source>
        <dbReference type="PIRSR" id="PIRSR001359-1"/>
    </source>
</evidence>
<dbReference type="CDD" id="cd00947">
    <property type="entry name" value="TBP_aldolase_IIB"/>
    <property type="match status" value="1"/>
</dbReference>
<name>A0A926HLJ4_9FIRM</name>
<dbReference type="PANTHER" id="PTHR30304:SF0">
    <property type="entry name" value="D-TAGATOSE-1,6-BISPHOSPHATE ALDOLASE SUBUNIT GATY-RELATED"/>
    <property type="match status" value="1"/>
</dbReference>
<evidence type="ECO:0000256" key="3">
    <source>
        <dbReference type="PIRSR" id="PIRSR001359-3"/>
    </source>
</evidence>
<dbReference type="GO" id="GO:0009025">
    <property type="term" value="F:tagatose-bisphosphate aldolase activity"/>
    <property type="evidence" value="ECO:0007669"/>
    <property type="project" value="TreeGrafter"/>
</dbReference>